<protein>
    <submittedName>
        <fullName evidence="2">Uncharacterized protein</fullName>
    </submittedName>
</protein>
<sequence length="391" mass="44610">MNKYDAPFASFFALDGFTRKVIDRIQRQLDVCEDRKIYLKVAPWFKGKARIKVKGFWLENNVTFLGLSVTGVSLPAGYTINYDRDNSNLVDEKAEQGSRQACSNVPVRHIKNPDEPFSVDNAFSPDSGASTLELEASVFEFLDDGCELSPLRRKKAKYISVTKNESDLHSLYSVNEVVDEQNSISTGYMSLADKNEPERLYMESKGIVRDMWNAMVYLREAYSERIKSLDWYTPESSFLNTQEPELVAIPEFNESEVENDKISKSILNWPYLDVVNKKDIRGFLISRMLIDDNVIYFMEIQRRVCNEETMNSFSEVEKFKGLVFTLDNECEIDKWVSLLAHESRFVKGILQKIVGKCPGAAMTYKHSPAKNEPVACYSALLNALSKVGVTF</sequence>
<evidence type="ECO:0000313" key="1">
    <source>
        <dbReference type="EMBL" id="HAG0259361.1"/>
    </source>
</evidence>
<dbReference type="EMBL" id="DAAXBG010000031">
    <property type="protein sequence ID" value="HAG0259361.1"/>
    <property type="molecule type" value="Genomic_DNA"/>
</dbReference>
<reference evidence="2" key="1">
    <citation type="journal article" date="2018" name="Genome Biol.">
        <title>SKESA: strategic k-mer extension for scrupulous assemblies.</title>
        <authorList>
            <person name="Souvorov A."/>
            <person name="Agarwala R."/>
            <person name="Lipman D.J."/>
        </authorList>
    </citation>
    <scope>NUCLEOTIDE SEQUENCE</scope>
    <source>
        <strain evidence="2">MA.JM_02/56</strain>
        <strain evidence="1">MA.MC_05-0529</strain>
    </source>
</reference>
<accession>A0A764QMY2</accession>
<dbReference type="EMBL" id="DAAYOF010000002">
    <property type="protein sequence ID" value="HAG5044604.1"/>
    <property type="molecule type" value="Genomic_DNA"/>
</dbReference>
<proteinExistence type="predicted"/>
<gene>
    <name evidence="2" type="ORF">G8639_001645</name>
    <name evidence="1" type="ORF">G8S38_004676</name>
</gene>
<name>A0A764QMY2_SALER</name>
<evidence type="ECO:0000313" key="2">
    <source>
        <dbReference type="EMBL" id="HAG5044604.1"/>
    </source>
</evidence>
<comment type="caution">
    <text evidence="2">The sequence shown here is derived from an EMBL/GenBank/DDBJ whole genome shotgun (WGS) entry which is preliminary data.</text>
</comment>
<reference evidence="2" key="2">
    <citation type="submission" date="2020-02" db="EMBL/GenBank/DDBJ databases">
        <authorList>
            <consortium name="NCBI Pathogen Detection Project"/>
        </authorList>
    </citation>
    <scope>NUCLEOTIDE SEQUENCE</scope>
    <source>
        <strain evidence="2">MA.JM_02/56</strain>
        <strain evidence="1">MA.MC_05-0529</strain>
    </source>
</reference>
<dbReference type="AlphaFoldDB" id="A0A764QMY2"/>
<organism evidence="2">
    <name type="scientific">Salmonella enterica</name>
    <name type="common">Salmonella choleraesuis</name>
    <dbReference type="NCBI Taxonomy" id="28901"/>
    <lineage>
        <taxon>Bacteria</taxon>
        <taxon>Pseudomonadati</taxon>
        <taxon>Pseudomonadota</taxon>
        <taxon>Gammaproteobacteria</taxon>
        <taxon>Enterobacterales</taxon>
        <taxon>Enterobacteriaceae</taxon>
        <taxon>Salmonella</taxon>
    </lineage>
</organism>